<dbReference type="AlphaFoldDB" id="A0A2L2T6W9"/>
<name>A0A2L2T6W9_9HYPO</name>
<evidence type="ECO:0000313" key="2">
    <source>
        <dbReference type="EMBL" id="CEI42082.1"/>
    </source>
</evidence>
<dbReference type="STRING" id="56646.A0A2L2T6W9"/>
<reference evidence="3" key="1">
    <citation type="submission" date="2014-10" db="EMBL/GenBank/DDBJ databases">
        <authorList>
            <person name="King R."/>
        </authorList>
    </citation>
    <scope>NUCLEOTIDE SEQUENCE [LARGE SCALE GENOMIC DNA]</scope>
    <source>
        <strain evidence="3">A3/5</strain>
    </source>
</reference>
<organism evidence="2 3">
    <name type="scientific">Fusarium venenatum</name>
    <dbReference type="NCBI Taxonomy" id="56646"/>
    <lineage>
        <taxon>Eukaryota</taxon>
        <taxon>Fungi</taxon>
        <taxon>Dikarya</taxon>
        <taxon>Ascomycota</taxon>
        <taxon>Pezizomycotina</taxon>
        <taxon>Sordariomycetes</taxon>
        <taxon>Hypocreomycetidae</taxon>
        <taxon>Hypocreales</taxon>
        <taxon>Nectriaceae</taxon>
        <taxon>Fusarium</taxon>
    </lineage>
</organism>
<feature type="compositionally biased region" description="Low complexity" evidence="1">
    <location>
        <begin position="1"/>
        <end position="17"/>
    </location>
</feature>
<feature type="region of interest" description="Disordered" evidence="1">
    <location>
        <begin position="219"/>
        <end position="251"/>
    </location>
</feature>
<evidence type="ECO:0000313" key="3">
    <source>
        <dbReference type="Proteomes" id="UP000245910"/>
    </source>
</evidence>
<evidence type="ECO:0000256" key="1">
    <source>
        <dbReference type="SAM" id="MobiDB-lite"/>
    </source>
</evidence>
<keyword evidence="3" id="KW-1185">Reference proteome</keyword>
<proteinExistence type="predicted"/>
<protein>
    <submittedName>
        <fullName evidence="2">Uncharacterized protein</fullName>
    </submittedName>
</protein>
<sequence length="251" mass="27601">MKSPAGSSSSSSNVCSKPPSPDTERDECLPCIPEDQSEKCPSTPISRRSSKKREKSIALDPVAPTDATLLHIHDLGKDQTVPALHVHGNHWLSNDTTDPIEPALHLHGNHRLSKDSTTLSYPPSIHQLRTDTKAPASPPAVLRHDLFNDVQTSAIQRSNHDLGLDLVKTSAIQHSNHNLGFDQVNTYRASPEHQIYHDETVPGAFPASSHDLVEDLTRNQARSAQPHGLEEEDEVASRPTNFGARHLYDDK</sequence>
<dbReference type="EMBL" id="LN649232">
    <property type="protein sequence ID" value="CEI42082.1"/>
    <property type="molecule type" value="Genomic_DNA"/>
</dbReference>
<feature type="region of interest" description="Disordered" evidence="1">
    <location>
        <begin position="1"/>
        <end position="60"/>
    </location>
</feature>
<accession>A0A2L2T6W9</accession>
<dbReference type="Proteomes" id="UP000245910">
    <property type="component" value="Chromosome IIII"/>
</dbReference>